<dbReference type="SUPFAM" id="SSF56112">
    <property type="entry name" value="Protein kinase-like (PK-like)"/>
    <property type="match status" value="1"/>
</dbReference>
<dbReference type="InterPro" id="IPR000719">
    <property type="entry name" value="Prot_kinase_dom"/>
</dbReference>
<dbReference type="PANTHER" id="PTHR24346:SF82">
    <property type="entry name" value="KP78A-RELATED"/>
    <property type="match status" value="1"/>
</dbReference>
<dbReference type="GO" id="GO:0004674">
    <property type="term" value="F:protein serine/threonine kinase activity"/>
    <property type="evidence" value="ECO:0007669"/>
    <property type="project" value="UniProtKB-KW"/>
</dbReference>
<dbReference type="InterPro" id="IPR008271">
    <property type="entry name" value="Ser/Thr_kinase_AS"/>
</dbReference>
<evidence type="ECO:0000256" key="2">
    <source>
        <dbReference type="ARBA" id="ARBA00022679"/>
    </source>
</evidence>
<evidence type="ECO:0000256" key="5">
    <source>
        <dbReference type="ARBA" id="ARBA00022840"/>
    </source>
</evidence>
<dbReference type="GO" id="GO:0005737">
    <property type="term" value="C:cytoplasm"/>
    <property type="evidence" value="ECO:0007669"/>
    <property type="project" value="TreeGrafter"/>
</dbReference>
<evidence type="ECO:0000256" key="1">
    <source>
        <dbReference type="ARBA" id="ARBA00022527"/>
    </source>
</evidence>
<dbReference type="FunFam" id="1.10.510.10:FF:000759">
    <property type="entry name" value="CAMK/CAMKL/AMPK protein kinase"/>
    <property type="match status" value="1"/>
</dbReference>
<dbReference type="GO" id="GO:0035556">
    <property type="term" value="P:intracellular signal transduction"/>
    <property type="evidence" value="ECO:0007669"/>
    <property type="project" value="TreeGrafter"/>
</dbReference>
<keyword evidence="9" id="KW-1185">Reference proteome</keyword>
<dbReference type="Gene3D" id="1.10.510.10">
    <property type="entry name" value="Transferase(Phosphotransferase) domain 1"/>
    <property type="match status" value="1"/>
</dbReference>
<dbReference type="SMART" id="SM00220">
    <property type="entry name" value="S_TKc"/>
    <property type="match status" value="1"/>
</dbReference>
<dbReference type="InterPro" id="IPR011009">
    <property type="entry name" value="Kinase-like_dom_sf"/>
</dbReference>
<gene>
    <name evidence="8" type="primary">KIN</name>
    <name evidence="8" type="ORF">PRCDC_1453600</name>
</gene>
<reference evidence="8" key="2">
    <citation type="submission" date="2014-05" db="EMBL/GenBank/DDBJ databases">
        <title>The genome sequences of chimpanzee malaria parasites reveal the path to human adaptation.</title>
        <authorList>
            <person name="Otto T.D."/>
            <person name="Rayner J.C."/>
            <person name="Boehme U."/>
            <person name="Pain A."/>
            <person name="Spottiswoode N."/>
            <person name="Sanders M."/>
            <person name="Quail M."/>
            <person name="Ollomo B."/>
            <person name="Renaud F."/>
            <person name="Thomas A.W."/>
            <person name="Prugnolle F."/>
            <person name="Conway D.J."/>
            <person name="Newbold C."/>
            <person name="Berriman M."/>
        </authorList>
    </citation>
    <scope>NUCLEOTIDE SEQUENCE [LARGE SCALE GENOMIC DNA]</scope>
    <source>
        <strain evidence="8">CDC</strain>
    </source>
</reference>
<keyword evidence="5 6" id="KW-0067">ATP-binding</keyword>
<keyword evidence="1 8" id="KW-0723">Serine/threonine-protein kinase</keyword>
<dbReference type="InterPro" id="IPR017441">
    <property type="entry name" value="Protein_kinase_ATP_BS"/>
</dbReference>
<dbReference type="PROSITE" id="PS00108">
    <property type="entry name" value="PROTEIN_KINASE_ST"/>
    <property type="match status" value="1"/>
</dbReference>
<keyword evidence="4 8" id="KW-0418">Kinase</keyword>
<evidence type="ECO:0000313" key="8">
    <source>
        <dbReference type="EMBL" id="CDO67007.1"/>
    </source>
</evidence>
<dbReference type="Proteomes" id="UP000027581">
    <property type="component" value="Unassembled WGS sequence"/>
</dbReference>
<dbReference type="FunFam" id="3.30.200.20:FF:000042">
    <property type="entry name" value="Aurora kinase A"/>
    <property type="match status" value="1"/>
</dbReference>
<dbReference type="CDD" id="cd14003">
    <property type="entry name" value="STKc_AMPK-like"/>
    <property type="match status" value="1"/>
</dbReference>
<dbReference type="Pfam" id="PF00069">
    <property type="entry name" value="Pkinase"/>
    <property type="match status" value="1"/>
</dbReference>
<dbReference type="GO" id="GO:0005524">
    <property type="term" value="F:ATP binding"/>
    <property type="evidence" value="ECO:0007669"/>
    <property type="project" value="UniProtKB-UniRule"/>
</dbReference>
<dbReference type="EMBL" id="HG810775">
    <property type="protein sequence ID" value="CDO67007.1"/>
    <property type="molecule type" value="Genomic_DNA"/>
</dbReference>
<reference evidence="8" key="1">
    <citation type="submission" date="2014-01" db="EMBL/GenBank/DDBJ databases">
        <authorList>
            <person name="Aslett M."/>
        </authorList>
    </citation>
    <scope>NUCLEOTIDE SEQUENCE</scope>
    <source>
        <strain evidence="8">CDC</strain>
    </source>
</reference>
<dbReference type="AlphaFoldDB" id="A0A060S5P8"/>
<feature type="binding site" evidence="6">
    <location>
        <position position="423"/>
    </location>
    <ligand>
        <name>ATP</name>
        <dbReference type="ChEBI" id="CHEBI:30616"/>
    </ligand>
</feature>
<dbReference type="EC" id="2.7.11.1" evidence="8"/>
<organism evidence="8 9">
    <name type="scientific">Plasmodium reichenowi</name>
    <dbReference type="NCBI Taxonomy" id="5854"/>
    <lineage>
        <taxon>Eukaryota</taxon>
        <taxon>Sar</taxon>
        <taxon>Alveolata</taxon>
        <taxon>Apicomplexa</taxon>
        <taxon>Aconoidasida</taxon>
        <taxon>Haemosporida</taxon>
        <taxon>Plasmodiidae</taxon>
        <taxon>Plasmodium</taxon>
        <taxon>Plasmodium (Laverania)</taxon>
    </lineage>
</organism>
<dbReference type="PROSITE" id="PS00107">
    <property type="entry name" value="PROTEIN_KINASE_ATP"/>
    <property type="match status" value="1"/>
</dbReference>
<name>A0A060S5P8_PLARE</name>
<feature type="domain" description="Protein kinase" evidence="7">
    <location>
        <begin position="394"/>
        <end position="646"/>
    </location>
</feature>
<evidence type="ECO:0000256" key="3">
    <source>
        <dbReference type="ARBA" id="ARBA00022741"/>
    </source>
</evidence>
<evidence type="ECO:0000259" key="7">
    <source>
        <dbReference type="PROSITE" id="PS50011"/>
    </source>
</evidence>
<evidence type="ECO:0000313" key="9">
    <source>
        <dbReference type="Proteomes" id="UP000027581"/>
    </source>
</evidence>
<evidence type="ECO:0000256" key="6">
    <source>
        <dbReference type="PROSITE-ProRule" id="PRU10141"/>
    </source>
</evidence>
<dbReference type="PROSITE" id="PS50011">
    <property type="entry name" value="PROTEIN_KINASE_DOM"/>
    <property type="match status" value="1"/>
</dbReference>
<dbReference type="PANTHER" id="PTHR24346">
    <property type="entry name" value="MAP/MICROTUBULE AFFINITY-REGULATING KINASE"/>
    <property type="match status" value="1"/>
</dbReference>
<accession>A0A060S5P8</accession>
<protein>
    <submittedName>
        <fullName evidence="8">Serine/threonine protein kinase, putative</fullName>
        <ecNumber evidence="8">2.7.11.1</ecNumber>
    </submittedName>
</protein>
<sequence length="777" mass="92714">MPSSSVYCENKQICVVKASLKNCSLKKSGVNKSIPLPNNSYKKNKIVNNIYNGKDKKEENKIHQDKYVEYENVGFENIKEYIKSNTYKAIHLCKNNKVNMKFCFSYSNNTGDVNTIGKKDSYKKNINLIMSSNNQIKYDNIKNYNMERYKNNIIKRKSESIGKTKLFIYNKLNEKNTYNYNHKDDHNIYHKMKERNKYNINEKGMSKIFNTHKIGKEMCKNVCSKKNLCNIQKNVFIKKDNPTKYNNIYNNIYNKTKDKKNNRELIKSNTTTMFNTPIRKCKIRHIIVSPRFINKKYIKELNKIMLNNKHKSKLNNKENNIINVNENINLNDLCSNIYEEHKHKYDIHKDNKNSCIDYTNEMWIKENEYLEKSKQNKYKIIVVKNKKKEIGNYIVTKKKIGKGTFGKVCLGIHIYTHEIVAIKILNKKRLIEIINYDKIIKEIEIHKNINHNHICKFYDVYQNKNNIYMILEYVENGNLLTYIYNNYNINENNARRILYQLINAIEYLHKIKIVHRDLKPENILLDNNNNVKLIDFGLSTIYRKNCLLTTSCGSPFYTSPEILLGQKYEAELTDVWSLGIILFLLLNHRLPFNNSDMNKLFTQIIKGILYFQPYVSINAKHLLQNMLNVNFKKRFTMNKIKNHIWFTTHPMKIMLSNNISTTCNLIECNTCWYKYIIYKKNNSYYKDMIINKISKMYNINKQYINKQLINKYKNYVKTAYDLLINKIIRYLEKHEDIYSRHLIITRNDHNNIEESIFHYKTDELSTKKNNKHSKDNI</sequence>
<evidence type="ECO:0000256" key="4">
    <source>
        <dbReference type="ARBA" id="ARBA00022777"/>
    </source>
</evidence>
<proteinExistence type="predicted"/>
<keyword evidence="2 8" id="KW-0808">Transferase</keyword>
<dbReference type="VEuPathDB" id="PlasmoDB:PRG01_1454300"/>
<dbReference type="VEuPathDB" id="PlasmoDB:PRCDC_1453600"/>
<keyword evidence="3 6" id="KW-0547">Nucleotide-binding</keyword>